<keyword evidence="5 7" id="KW-1133">Transmembrane helix</keyword>
<evidence type="ECO:0000259" key="8">
    <source>
        <dbReference type="Pfam" id="PF02470"/>
    </source>
</evidence>
<evidence type="ECO:0000256" key="5">
    <source>
        <dbReference type="ARBA" id="ARBA00022989"/>
    </source>
</evidence>
<reference evidence="9 10" key="1">
    <citation type="submission" date="2019-08" db="EMBL/GenBank/DDBJ databases">
        <title>Deep-cultivation of Planctomycetes and their phenomic and genomic characterization uncovers novel biology.</title>
        <authorList>
            <person name="Wiegand S."/>
            <person name="Jogler M."/>
            <person name="Boedeker C."/>
            <person name="Pinto D."/>
            <person name="Vollmers J."/>
            <person name="Rivas-Marin E."/>
            <person name="Kohn T."/>
            <person name="Peeters S.H."/>
            <person name="Heuer A."/>
            <person name="Rast P."/>
            <person name="Oberbeckmann S."/>
            <person name="Bunk B."/>
            <person name="Jeske O."/>
            <person name="Meyerdierks A."/>
            <person name="Storesund J.E."/>
            <person name="Kallscheuer N."/>
            <person name="Luecker S."/>
            <person name="Lage O.M."/>
            <person name="Pohl T."/>
            <person name="Merkel B.J."/>
            <person name="Hornburger P."/>
            <person name="Mueller R.-W."/>
            <person name="Bruemmer F."/>
            <person name="Labrenz M."/>
            <person name="Spormann A.M."/>
            <person name="Op den Camp H."/>
            <person name="Overmann J."/>
            <person name="Amann R."/>
            <person name="Jetten M.S.M."/>
            <person name="Mascher T."/>
            <person name="Medema M.H."/>
            <person name="Devos D.P."/>
            <person name="Kaster A.-K."/>
            <person name="Ovreas L."/>
            <person name="Rohde M."/>
            <person name="Galperin M.Y."/>
            <person name="Jogler C."/>
        </authorList>
    </citation>
    <scope>NUCLEOTIDE SEQUENCE [LARGE SCALE GENOMIC DNA]</scope>
    <source>
        <strain evidence="9 10">FC18</strain>
    </source>
</reference>
<evidence type="ECO:0000256" key="4">
    <source>
        <dbReference type="ARBA" id="ARBA00022692"/>
    </source>
</evidence>
<gene>
    <name evidence="9" type="primary">pqiB</name>
    <name evidence="9" type="ORF">MFFC18_35130</name>
</gene>
<protein>
    <submittedName>
        <fullName evidence="9">Paraquat-inducible protein B</fullName>
    </submittedName>
</protein>
<keyword evidence="6 7" id="KW-0472">Membrane</keyword>
<evidence type="ECO:0000256" key="1">
    <source>
        <dbReference type="ARBA" id="ARBA00004533"/>
    </source>
</evidence>
<name>A0A5B9PFM6_9BACT</name>
<dbReference type="STRING" id="980251.GCA_001642875_04440"/>
<dbReference type="Pfam" id="PF02470">
    <property type="entry name" value="MlaD"/>
    <property type="match status" value="2"/>
</dbReference>
<evidence type="ECO:0000256" key="2">
    <source>
        <dbReference type="ARBA" id="ARBA00022475"/>
    </source>
</evidence>
<dbReference type="GO" id="GO:0005886">
    <property type="term" value="C:plasma membrane"/>
    <property type="evidence" value="ECO:0007669"/>
    <property type="project" value="UniProtKB-SubCell"/>
</dbReference>
<keyword evidence="3" id="KW-0997">Cell inner membrane</keyword>
<evidence type="ECO:0000313" key="10">
    <source>
        <dbReference type="Proteomes" id="UP000322214"/>
    </source>
</evidence>
<feature type="transmembrane region" description="Helical" evidence="7">
    <location>
        <begin position="25"/>
        <end position="44"/>
    </location>
</feature>
<evidence type="ECO:0000313" key="9">
    <source>
        <dbReference type="EMBL" id="QEG23612.1"/>
    </source>
</evidence>
<keyword evidence="2" id="KW-1003">Cell membrane</keyword>
<evidence type="ECO:0000256" key="6">
    <source>
        <dbReference type="ARBA" id="ARBA00023136"/>
    </source>
</evidence>
<accession>A0A5B9PFM6</accession>
<dbReference type="RefSeq" id="WP_084417400.1">
    <property type="nucleotide sequence ID" value="NZ_CP042912.1"/>
</dbReference>
<evidence type="ECO:0000256" key="3">
    <source>
        <dbReference type="ARBA" id="ARBA00022519"/>
    </source>
</evidence>
<dbReference type="PANTHER" id="PTHR30462:SF0">
    <property type="entry name" value="INTERMEMBRANE TRANSPORT PROTEIN YEBT"/>
    <property type="match status" value="1"/>
</dbReference>
<organism evidence="9 10">
    <name type="scientific">Mariniblastus fucicola</name>
    <dbReference type="NCBI Taxonomy" id="980251"/>
    <lineage>
        <taxon>Bacteria</taxon>
        <taxon>Pseudomonadati</taxon>
        <taxon>Planctomycetota</taxon>
        <taxon>Planctomycetia</taxon>
        <taxon>Pirellulales</taxon>
        <taxon>Pirellulaceae</taxon>
        <taxon>Mariniblastus</taxon>
    </lineage>
</organism>
<keyword evidence="4 7" id="KW-0812">Transmembrane</keyword>
<feature type="domain" description="Mce/MlaD" evidence="8">
    <location>
        <begin position="176"/>
        <end position="227"/>
    </location>
</feature>
<dbReference type="InterPro" id="IPR051800">
    <property type="entry name" value="PqiA-PqiB_transport"/>
</dbReference>
<dbReference type="OrthoDB" id="9806984at2"/>
<dbReference type="Proteomes" id="UP000322214">
    <property type="component" value="Chromosome"/>
</dbReference>
<dbReference type="InterPro" id="IPR003399">
    <property type="entry name" value="Mce/MlaD"/>
</dbReference>
<comment type="subcellular location">
    <subcellularLocation>
        <location evidence="1">Cell inner membrane</location>
    </subcellularLocation>
</comment>
<sequence>MNNPPVADIRPRSSKMHQLFGGSRLWLLTLLCLLIAGGLIWWSMPQRGTTIHIQFPEGHGLKTEDTVRYRGIEVGTVESVHLDDSLDGVEVEVLLKPSAEQLAKEGTRFWVVRPELSLTRISGLETAIGHKYIGVSPNPMADSENRQTTHRFQGLANVPVDTLSDSGVELILRGDKRYSVSKGSNVTFRGVEIGTVLDVALSQESRHVDVRVRIFDQHATLLTSESKFWASSGLDLDFQFGFNGGFNLDTESLETLARGGVSMITTGQGKSVSPGDIFTLHASAEDDWFKSAEKFETTNIALRGAVPIRSSWESSGYFGRSIKTAQCNGIAIINGGEQFIWFPADVMSNSKKIGFNLAVGDIESVGLGSIRSVKDSLVVRMESKARIDAFDASKDFISPVKPMDGLVVRQSAEQDVRFHLSIEKSSIKPDEDNENLWDVIDFNGDRNVWHGAPVVSAADGKLMGILLIESRKTKILTVNGLAN</sequence>
<keyword evidence="10" id="KW-1185">Reference proteome</keyword>
<proteinExistence type="predicted"/>
<dbReference type="KEGG" id="mff:MFFC18_35130"/>
<feature type="domain" description="Mce/MlaD" evidence="8">
    <location>
        <begin position="47"/>
        <end position="137"/>
    </location>
</feature>
<evidence type="ECO:0000256" key="7">
    <source>
        <dbReference type="SAM" id="Phobius"/>
    </source>
</evidence>
<dbReference type="PANTHER" id="PTHR30462">
    <property type="entry name" value="INTERMEMBRANE TRANSPORT PROTEIN PQIB-RELATED"/>
    <property type="match status" value="1"/>
</dbReference>
<dbReference type="AlphaFoldDB" id="A0A5B9PFM6"/>
<dbReference type="EMBL" id="CP042912">
    <property type="protein sequence ID" value="QEG23612.1"/>
    <property type="molecule type" value="Genomic_DNA"/>
</dbReference>